<reference evidence="1 2" key="1">
    <citation type="journal article" date="2020" name="Microb. Ecol.">
        <title>Ecogenomics of the Marine Benthic Filamentous Cyanobacterium Adonisia.</title>
        <authorList>
            <person name="Walter J.M."/>
            <person name="Coutinho F.H."/>
            <person name="Leomil L."/>
            <person name="Hargreaves P.I."/>
            <person name="Campeao M.E."/>
            <person name="Vieira V.V."/>
            <person name="Silva B.S."/>
            <person name="Fistarol G.O."/>
            <person name="Salomon P.S."/>
            <person name="Sawabe T."/>
            <person name="Mino S."/>
            <person name="Hosokawa M."/>
            <person name="Miyashita H."/>
            <person name="Maruyama F."/>
            <person name="van Verk M.C."/>
            <person name="Dutilh B.E."/>
            <person name="Thompson C.C."/>
            <person name="Thompson F.L."/>
        </authorList>
    </citation>
    <scope>NUCLEOTIDE SEQUENCE [LARGE SCALE GENOMIC DNA]</scope>
    <source>
        <strain evidence="1 2">CCMR0081</strain>
    </source>
</reference>
<evidence type="ECO:0000313" key="2">
    <source>
        <dbReference type="Proteomes" id="UP000481033"/>
    </source>
</evidence>
<dbReference type="InterPro" id="IPR011990">
    <property type="entry name" value="TPR-like_helical_dom_sf"/>
</dbReference>
<gene>
    <name evidence="1" type="ORF">DXZ20_29185</name>
</gene>
<evidence type="ECO:0000313" key="1">
    <source>
        <dbReference type="EMBL" id="NEZ59644.1"/>
    </source>
</evidence>
<dbReference type="RefSeq" id="WP_163702547.1">
    <property type="nucleotide sequence ID" value="NZ_QXHD01000004.1"/>
</dbReference>
<organism evidence="1 2">
    <name type="scientific">Adonisia turfae CCMR0081</name>
    <dbReference type="NCBI Taxonomy" id="2292702"/>
    <lineage>
        <taxon>Bacteria</taxon>
        <taxon>Bacillati</taxon>
        <taxon>Cyanobacteriota</taxon>
        <taxon>Adonisia</taxon>
        <taxon>Adonisia turfae</taxon>
    </lineage>
</organism>
<dbReference type="SUPFAM" id="SSF48452">
    <property type="entry name" value="TPR-like"/>
    <property type="match status" value="1"/>
</dbReference>
<protein>
    <submittedName>
        <fullName evidence="1">Tetratricopeptide repeat protein</fullName>
    </submittedName>
</protein>
<dbReference type="AlphaFoldDB" id="A0A6M0RTQ4"/>
<sequence length="141" mass="16469">MKRADGVLLTVRLLLPKKPIRQAQKLKTLTQYVQRHPSGWKKRLALAELRYEMGHWEEAILDFRWVLARQPNLPQGLSVRLKLAKMLEILERPAEAMPVYQAALNRITYEPSRQYLQQAMESCQKNVDVAANDNNPHREEI</sequence>
<comment type="caution">
    <text evidence="1">The sequence shown here is derived from an EMBL/GenBank/DDBJ whole genome shotgun (WGS) entry which is preliminary data.</text>
</comment>
<dbReference type="Gene3D" id="1.25.40.10">
    <property type="entry name" value="Tetratricopeptide repeat domain"/>
    <property type="match status" value="1"/>
</dbReference>
<proteinExistence type="predicted"/>
<dbReference type="EMBL" id="QXHD01000004">
    <property type="protein sequence ID" value="NEZ59644.1"/>
    <property type="molecule type" value="Genomic_DNA"/>
</dbReference>
<keyword evidence="2" id="KW-1185">Reference proteome</keyword>
<dbReference type="Proteomes" id="UP000481033">
    <property type="component" value="Unassembled WGS sequence"/>
</dbReference>
<accession>A0A6M0RTQ4</accession>
<name>A0A6M0RTQ4_9CYAN</name>